<dbReference type="Gene3D" id="3.20.20.80">
    <property type="entry name" value="Glycosidases"/>
    <property type="match status" value="1"/>
</dbReference>
<dbReference type="GO" id="GO:0005975">
    <property type="term" value="P:carbohydrate metabolic process"/>
    <property type="evidence" value="ECO:0007669"/>
    <property type="project" value="InterPro"/>
</dbReference>
<accession>A0A9P9IF20</accession>
<comment type="caution">
    <text evidence="5">The sequence shown here is derived from an EMBL/GenBank/DDBJ whole genome shotgun (WGS) entry which is preliminary data.</text>
</comment>
<feature type="compositionally biased region" description="Basic residues" evidence="3">
    <location>
        <begin position="190"/>
        <end position="199"/>
    </location>
</feature>
<evidence type="ECO:0000313" key="5">
    <source>
        <dbReference type="EMBL" id="KAH7117542.1"/>
    </source>
</evidence>
<dbReference type="PANTHER" id="PTHR47700:SF2">
    <property type="entry name" value="CHITINASE"/>
    <property type="match status" value="1"/>
</dbReference>
<dbReference type="PROSITE" id="PS51910">
    <property type="entry name" value="GH18_2"/>
    <property type="match status" value="1"/>
</dbReference>
<keyword evidence="2" id="KW-0843">Virulence</keyword>
<keyword evidence="6" id="KW-1185">Reference proteome</keyword>
<organism evidence="5 6">
    <name type="scientific">Dendryphion nanum</name>
    <dbReference type="NCBI Taxonomy" id="256645"/>
    <lineage>
        <taxon>Eukaryota</taxon>
        <taxon>Fungi</taxon>
        <taxon>Dikarya</taxon>
        <taxon>Ascomycota</taxon>
        <taxon>Pezizomycotina</taxon>
        <taxon>Dothideomycetes</taxon>
        <taxon>Pleosporomycetidae</taxon>
        <taxon>Pleosporales</taxon>
        <taxon>Torulaceae</taxon>
        <taxon>Dendryphion</taxon>
    </lineage>
</organism>
<gene>
    <name evidence="5" type="ORF">B0J11DRAFT_509257</name>
</gene>
<dbReference type="SUPFAM" id="SSF51445">
    <property type="entry name" value="(Trans)glycosidases"/>
    <property type="match status" value="1"/>
</dbReference>
<dbReference type="InterPro" id="IPR017853">
    <property type="entry name" value="GH"/>
</dbReference>
<evidence type="ECO:0000259" key="4">
    <source>
        <dbReference type="PROSITE" id="PS51910"/>
    </source>
</evidence>
<feature type="region of interest" description="Disordered" evidence="3">
    <location>
        <begin position="184"/>
        <end position="223"/>
    </location>
</feature>
<feature type="domain" description="GH18" evidence="4">
    <location>
        <begin position="1"/>
        <end position="178"/>
    </location>
</feature>
<dbReference type="GO" id="GO:0008061">
    <property type="term" value="F:chitin binding"/>
    <property type="evidence" value="ECO:0007669"/>
    <property type="project" value="UniProtKB-KW"/>
</dbReference>
<name>A0A9P9IF20_9PLEO</name>
<feature type="compositionally biased region" description="Basic and acidic residues" evidence="3">
    <location>
        <begin position="200"/>
        <end position="212"/>
    </location>
</feature>
<dbReference type="InterPro" id="IPR053214">
    <property type="entry name" value="LysM12-like"/>
</dbReference>
<keyword evidence="1" id="KW-0147">Chitin-binding</keyword>
<dbReference type="InterPro" id="IPR001223">
    <property type="entry name" value="Glyco_hydro18_cat"/>
</dbReference>
<dbReference type="OrthoDB" id="73875at2759"/>
<evidence type="ECO:0000256" key="2">
    <source>
        <dbReference type="ARBA" id="ARBA00023026"/>
    </source>
</evidence>
<evidence type="ECO:0000313" key="6">
    <source>
        <dbReference type="Proteomes" id="UP000700596"/>
    </source>
</evidence>
<evidence type="ECO:0000256" key="3">
    <source>
        <dbReference type="SAM" id="MobiDB-lite"/>
    </source>
</evidence>
<reference evidence="5" key="1">
    <citation type="journal article" date="2021" name="Nat. Commun.">
        <title>Genetic determinants of endophytism in the Arabidopsis root mycobiome.</title>
        <authorList>
            <person name="Mesny F."/>
            <person name="Miyauchi S."/>
            <person name="Thiergart T."/>
            <person name="Pickel B."/>
            <person name="Atanasova L."/>
            <person name="Karlsson M."/>
            <person name="Huettel B."/>
            <person name="Barry K.W."/>
            <person name="Haridas S."/>
            <person name="Chen C."/>
            <person name="Bauer D."/>
            <person name="Andreopoulos W."/>
            <person name="Pangilinan J."/>
            <person name="LaButti K."/>
            <person name="Riley R."/>
            <person name="Lipzen A."/>
            <person name="Clum A."/>
            <person name="Drula E."/>
            <person name="Henrissat B."/>
            <person name="Kohler A."/>
            <person name="Grigoriev I.V."/>
            <person name="Martin F.M."/>
            <person name="Hacquard S."/>
        </authorList>
    </citation>
    <scope>NUCLEOTIDE SEQUENCE</scope>
    <source>
        <strain evidence="5">MPI-CAGE-CH-0243</strain>
    </source>
</reference>
<dbReference type="EMBL" id="JAGMWT010000013">
    <property type="protein sequence ID" value="KAH7117542.1"/>
    <property type="molecule type" value="Genomic_DNA"/>
</dbReference>
<proteinExistence type="predicted"/>
<dbReference type="PANTHER" id="PTHR47700">
    <property type="entry name" value="V CHITINASE, PUTATIVE (AFU_ORTHOLOGUE AFUA_6G13720)-RELATED"/>
    <property type="match status" value="1"/>
</dbReference>
<sequence>MVDGQPIGKPLDGLDYLKFLIVLKKALGPEKSVSIAAPAFYWYLKAFPIGRVSVAIDYIVYMIYDLHGQWDYGNRNTYDMCPSSKCVRSHVNLTETLNALSMSVANNKIFVDEASYGRSFHMAKEGCWVLDMATTAAQMAAYLYPNEEISEGAFSWWLSPCGGTNLVPDDIKKAFGILSQVANGESSFKPPKKLKKGSGKKGDDANPRDRSIPRSPNNNNNNN</sequence>
<dbReference type="GO" id="GO:0016787">
    <property type="term" value="F:hydrolase activity"/>
    <property type="evidence" value="ECO:0007669"/>
    <property type="project" value="UniProtKB-KW"/>
</dbReference>
<dbReference type="Proteomes" id="UP000700596">
    <property type="component" value="Unassembled WGS sequence"/>
</dbReference>
<dbReference type="Pfam" id="PF00704">
    <property type="entry name" value="Glyco_hydro_18"/>
    <property type="match status" value="1"/>
</dbReference>
<protein>
    <submittedName>
        <fullName evidence="5">Glycoside hydrolase superfamily</fullName>
    </submittedName>
</protein>
<dbReference type="AlphaFoldDB" id="A0A9P9IF20"/>
<evidence type="ECO:0000256" key="1">
    <source>
        <dbReference type="ARBA" id="ARBA00022669"/>
    </source>
</evidence>
<keyword evidence="5" id="KW-0378">Hydrolase</keyword>